<dbReference type="OrthoDB" id="6614653at2759"/>
<proteinExistence type="predicted"/>
<dbReference type="PANTHER" id="PTHR14387">
    <property type="entry name" value="THADA/DEATH RECEPTOR INTERACTING PROTEIN"/>
    <property type="match status" value="1"/>
</dbReference>
<dbReference type="GeneID" id="100577602"/>
<evidence type="ECO:0000256" key="1">
    <source>
        <dbReference type="ARBA" id="ARBA00022694"/>
    </source>
</evidence>
<reference evidence="4" key="1">
    <citation type="submission" date="2021-01" db="UniProtKB">
        <authorList>
            <consortium name="EnsemblMetazoa"/>
        </authorList>
    </citation>
    <scope>IDENTIFICATION</scope>
    <source>
        <strain evidence="4">DH4</strain>
    </source>
</reference>
<keyword evidence="1" id="KW-0819">tRNA processing</keyword>
<evidence type="ECO:0000259" key="3">
    <source>
        <dbReference type="Pfam" id="PF25151"/>
    </source>
</evidence>
<evidence type="ECO:0000259" key="2">
    <source>
        <dbReference type="Pfam" id="PF10350"/>
    </source>
</evidence>
<dbReference type="PANTHER" id="PTHR14387:SF0">
    <property type="entry name" value="DUF2428 DOMAIN-CONTAINING PROTEIN"/>
    <property type="match status" value="1"/>
</dbReference>
<accession>A0A8B8H569</accession>
<dbReference type="Pfam" id="PF10350">
    <property type="entry name" value="DUF2428"/>
    <property type="match status" value="1"/>
</dbReference>
<dbReference type="InterPro" id="IPR056842">
    <property type="entry name" value="THADA-like_TPR_C"/>
</dbReference>
<dbReference type="EnsemblMetazoa" id="XM_026443362">
    <property type="protein sequence ID" value="XP_026299147"/>
    <property type="gene ID" value="LOC100577602"/>
</dbReference>
<gene>
    <name evidence="6" type="primary">LOC100577602</name>
</gene>
<dbReference type="InterPro" id="IPR019442">
    <property type="entry name" value="THADA/TRM732_DUF2428"/>
</dbReference>
<dbReference type="Proteomes" id="UP000005203">
    <property type="component" value="Linkage group LG10"/>
</dbReference>
<feature type="domain" description="tRNA (32-2'-O)-methyltransferase regulator THADA-like C-terminal TPR repeats region" evidence="3">
    <location>
        <begin position="956"/>
        <end position="1116"/>
    </location>
</feature>
<evidence type="ECO:0000313" key="5">
    <source>
        <dbReference type="Proteomes" id="UP000005203"/>
    </source>
</evidence>
<protein>
    <submittedName>
        <fullName evidence="6">LOW QUALITY PROTEIN: uncharacterized protein LOC100577602</fullName>
    </submittedName>
</protein>
<organism evidence="4">
    <name type="scientific">Apis mellifera</name>
    <name type="common">Honeybee</name>
    <dbReference type="NCBI Taxonomy" id="7460"/>
    <lineage>
        <taxon>Eukaryota</taxon>
        <taxon>Metazoa</taxon>
        <taxon>Ecdysozoa</taxon>
        <taxon>Arthropoda</taxon>
        <taxon>Hexapoda</taxon>
        <taxon>Insecta</taxon>
        <taxon>Pterygota</taxon>
        <taxon>Neoptera</taxon>
        <taxon>Endopterygota</taxon>
        <taxon>Hymenoptera</taxon>
        <taxon>Apocrita</taxon>
        <taxon>Aculeata</taxon>
        <taxon>Apoidea</taxon>
        <taxon>Anthophila</taxon>
        <taxon>Apidae</taxon>
        <taxon>Apis</taxon>
    </lineage>
</organism>
<name>A0A7M7SQK3_APIME</name>
<evidence type="ECO:0000313" key="6">
    <source>
        <dbReference type="RefSeq" id="XP_026299147.1"/>
    </source>
</evidence>
<evidence type="ECO:0000313" key="4">
    <source>
        <dbReference type="EnsemblMetazoa" id="XP_026299147"/>
    </source>
</evidence>
<dbReference type="GO" id="GO:0030488">
    <property type="term" value="P:tRNA methylation"/>
    <property type="evidence" value="ECO:0007669"/>
    <property type="project" value="TreeGrafter"/>
</dbReference>
<keyword evidence="5" id="KW-1185">Reference proteome</keyword>
<sequence length="1570" mass="186212">MCTKNMELNYVIKELKSCTEDITIFRKLINFTSSCTKSWDDEYFKQWQPVLIYIIEIFIPNTETRRERILLASHTFFALLSMQSSLVLLKETFINLLDSKHNELHIFDKKYDIPELELFKLICAYGYLQVNRSEIYFDDICFLIFNLIFEHCIKYTKYSYFAYKILYMCLQRTMNTSFWSIYSELEQKLETIIFSNWCNAINDISKQNSTLIFNMYLKIMEKKYNGYLEYLFKHCVNTISWQNKLKYDILAEICEVCNQTKIITSHDFLLSLCTSLTKYYLHSAGTKVYVAIVKKLNENEWKEAFGHIINYLFHHWESLENQNYNALQLLCKHWLEPIIKKYRNLLPYLWNFIIDIKEHFLRSHLQKMACEMHIDLPEQASIECYINHNNEIVRLNGFAINCYEIIKLYKENRDQFFITRNFLWLNANSTTIYMRNGIVKYFKIFYINILKMCDNNPDFIYDIIYITHWLHEFFLDCFEIGSCYQRKILGLNLYKAILSFTDECIISKSKSVENISCILFLKKNLITTENWKFTNRKSLFILLKLVLDSALDIKQLSTFIILNYFDKDILSDTEKEILFHTALKHCNSPKFYEIESGAALISILVMWFPLNFLHIDCNNYLKYSHFLYNEATNQLMQMKEDILKAIVQNKPFYGMMTALLNITFQNNQENFNINIEFIEKILYLLEDAIDFFLYIFSSKSENKGIFYLISIKIYLKCCLLNEIVIEFIEYSSSFAEMGLAINETIRNSEIDNLNFDDLSLTPAHQILISCIWMSLKVSCEIACEIGILMYSDDIIKRSANIIITVLLRCRHKGVVEAAGTAIAQLTRYLCKQAKYSNLPKKYILRIIENDSMHSLNITRKAAGLSIMFYKIVVSDDRRERPLLHFALQKLLDLLDNISDINLKSIESQHDSPWARYLHFLKALVADKELHAQLMPYMEKISLTCFRYLESEIWIIRNAGLQLFSAIISRLTGQNCSDTLDFGNSYSINHFVTHYPVLADHVMKELYKFCFTFTKFSTTLYLHSNIVYILILLSKFSSTACNLIDYSSQKYVSKLKHLFFILLENPVLYVRLLAAKAYTALTNFLQIEFEFKKLKCNISSCQNINLIHGCLLTMKFLKEKLSFEIENINSYLDIKQYKNHELKKSMELLQFKKILQLWSNVSKEENNLQICYILETLFLELNKFISDEISDKDLFIFNENTYLFSSEKIKPGFFQFIDISTKLYVDYINRTNNIDIDILHKILNSPCIDQSISFLNHVSYCIPVLKIVLKYLLSDKYIIHNELLLKAMINYVLKTIKYLPLLINELDIEKIIKNLFNEKLEIKKYSDLWILRCVLIIFSRNEFMINEVISHALSLSIHEEEHMRQIAVEFIQFSIYRFSELTSKNKLTILHCCLILLKDEITEIREIIAENLKTHVLQTINSEYSTLKHNEHIYQKLLSEVMLEKLNFPINSDMNFSFIKLFTHNIKYFDNNTVIENPFYHDDNPFYREKSKFLNLCFYYIKQKSYINCSSKDNMIGYNNKKYIEVLSIIKTKYQLQKKCYFNDTNLENILNTKYVNYLLKKQKIVLQNYN</sequence>
<feature type="domain" description="DUF2428" evidence="2">
    <location>
        <begin position="749"/>
        <end position="953"/>
    </location>
</feature>
<accession>A0A7M7SQK3</accession>
<dbReference type="KEGG" id="ame:100577602"/>
<dbReference type="RefSeq" id="XP_026299147.1">
    <property type="nucleotide sequence ID" value="XM_026443362.1"/>
</dbReference>
<dbReference type="GO" id="GO:0005829">
    <property type="term" value="C:cytosol"/>
    <property type="evidence" value="ECO:0007669"/>
    <property type="project" value="TreeGrafter"/>
</dbReference>
<dbReference type="InterPro" id="IPR051954">
    <property type="entry name" value="tRNA_methyltransferase_THADA"/>
</dbReference>
<dbReference type="Pfam" id="PF25151">
    <property type="entry name" value="TPR_Trm732_C"/>
    <property type="match status" value="1"/>
</dbReference>
<reference evidence="6" key="2">
    <citation type="submission" date="2025-04" db="UniProtKB">
        <authorList>
            <consortium name="RefSeq"/>
        </authorList>
    </citation>
    <scope>IDENTIFICATION</scope>
    <source>
        <strain evidence="6">DH4</strain>
        <tissue evidence="6">Whole body</tissue>
    </source>
</reference>